<proteinExistence type="predicted"/>
<evidence type="ECO:0000313" key="3">
    <source>
        <dbReference type="Proteomes" id="UP000218595"/>
    </source>
</evidence>
<name>A0ABM7RMX0_9PSED</name>
<organism evidence="2 3">
    <name type="scientific">Pseudomonas izuensis</name>
    <dbReference type="NCBI Taxonomy" id="2684212"/>
    <lineage>
        <taxon>Bacteria</taxon>
        <taxon>Pseudomonadati</taxon>
        <taxon>Pseudomonadota</taxon>
        <taxon>Gammaproteobacteria</taxon>
        <taxon>Pseudomonadales</taxon>
        <taxon>Pseudomonadaceae</taxon>
        <taxon>Pseudomonas</taxon>
    </lineage>
</organism>
<evidence type="ECO:0000313" key="2">
    <source>
        <dbReference type="EMBL" id="BCX66370.1"/>
    </source>
</evidence>
<feature type="chain" id="PRO_5046810200" description="Fimbrial protein" evidence="1">
    <location>
        <begin position="30"/>
        <end position="418"/>
    </location>
</feature>
<dbReference type="EMBL" id="AP017423">
    <property type="protein sequence ID" value="BCX66370.1"/>
    <property type="molecule type" value="Genomic_DNA"/>
</dbReference>
<reference evidence="2 3" key="1">
    <citation type="submission" date="2016-04" db="EMBL/GenBank/DDBJ databases">
        <title>Complete genome sequence of Pseudomonas sp. LAB-08 isolated from TCE contaminated aquifer soil.</title>
        <authorList>
            <person name="Dohra H."/>
            <person name="Suzuki K."/>
            <person name="Fatma A."/>
            <person name="Inuzuka Y."/>
            <person name="Honjo M."/>
            <person name="Tashiro Y."/>
            <person name="Futamata H."/>
        </authorList>
    </citation>
    <scope>NUCLEOTIDE SEQUENCE [LARGE SCALE GENOMIC DNA]</scope>
    <source>
        <strain evidence="2 3">LAB-08</strain>
    </source>
</reference>
<dbReference type="Proteomes" id="UP000218595">
    <property type="component" value="Chromosome"/>
</dbReference>
<gene>
    <name evidence="2" type="ORF">LAB08_R09860</name>
</gene>
<evidence type="ECO:0000256" key="1">
    <source>
        <dbReference type="SAM" id="SignalP"/>
    </source>
</evidence>
<dbReference type="RefSeq" id="WP_096513263.1">
    <property type="nucleotide sequence ID" value="NZ_AP017423.2"/>
</dbReference>
<protein>
    <recommendedName>
        <fullName evidence="4">Fimbrial protein</fullName>
    </recommendedName>
</protein>
<keyword evidence="3" id="KW-1185">Reference proteome</keyword>
<feature type="signal peptide" evidence="1">
    <location>
        <begin position="1"/>
        <end position="29"/>
    </location>
</feature>
<keyword evidence="1" id="KW-0732">Signal</keyword>
<evidence type="ECO:0008006" key="4">
    <source>
        <dbReference type="Google" id="ProtNLM"/>
    </source>
</evidence>
<sequence length="418" mass="46006">MDTSKSFTHRLFHLFSASALLLLSTSASALVQDITAKFTPDPANPLNNEFVNTTPETGICAWHAPATPTCKALGIFTIRAPFIANSNGPILANHEDPRQGAMWKMPSEWREVDVIHRETGEVETVQVRIAGVGHRWGLDRPPGVSAWERPGIISWSNQWRQAPSPCAGINYLAASTSFALFFWIVPENAGVCSRQPGMDIPRFWYDTLEYAYAIKTPKPLTMSTGQYTGSINYTMGPGGDFDFGDVMIPTDNLFTFNFTLDVQHALKVEIPPGGNRVELLPQGGWQAWLNQGRKPTRLFRDQTFNISSSSRFKMGLECEIAGGGNTCLVRDTTSGHEVPLNVSVSLPNGLTDAAGQAVNRRPLLRDGSGTELFQPGFYVDRKPGTLHFDIDREHVEQMLTGGAKTYSGNVTVVWDSEV</sequence>
<accession>A0ABM7RMX0</accession>